<dbReference type="PANTHER" id="PTHR34512">
    <property type="entry name" value="CELL SURFACE PROTEIN"/>
    <property type="match status" value="1"/>
</dbReference>
<gene>
    <name evidence="2" type="ORF">SAMN06265368_1477</name>
</gene>
<dbReference type="EMBL" id="OBEL01000001">
    <property type="protein sequence ID" value="SNZ08147.1"/>
    <property type="molecule type" value="Genomic_DNA"/>
</dbReference>
<dbReference type="SMART" id="SM00564">
    <property type="entry name" value="PQQ"/>
    <property type="match status" value="7"/>
</dbReference>
<dbReference type="OrthoDB" id="5290752at2"/>
<name>A0A285NGP0_9HYPH</name>
<dbReference type="Gene3D" id="2.130.10.10">
    <property type="entry name" value="YVTN repeat-like/Quinoprotein amine dehydrogenase"/>
    <property type="match status" value="1"/>
</dbReference>
<dbReference type="InterPro" id="IPR018391">
    <property type="entry name" value="PQQ_b-propeller_rpt"/>
</dbReference>
<dbReference type="InterPro" id="IPR011047">
    <property type="entry name" value="Quinoprotein_ADH-like_sf"/>
</dbReference>
<dbReference type="InterPro" id="IPR015943">
    <property type="entry name" value="WD40/YVTN_repeat-like_dom_sf"/>
</dbReference>
<protein>
    <submittedName>
        <fullName evidence="2">Outer membrane protein assembly factor BamB, contains PQQ-like beta-propeller repeat</fullName>
    </submittedName>
</protein>
<dbReference type="RefSeq" id="WP_097152644.1">
    <property type="nucleotide sequence ID" value="NZ_OBEL01000001.1"/>
</dbReference>
<sequence>MSFGDNEVKDRTKANRLRFASALLLVSFVAGCSSVSDLMDGANPFAKEDPPLPGQRTALFSASAGAVKEDTSPVSIAGPVSYASWSQAGGSVGNNPPHAAFSGQGQSVWSVSAAIKGGKTDERSGSRPVSFGGRVGVYSPDGQVSVYSSANGGRLWSTNVRPQGEDDIALGGGIAMNGTGVYAATGFAKLIALSASNGRQAWSFDLDSPARGAPAVRGNLVVTVTATNSVYAVDASNGTEVWAFNGIPEGAGLLAAASPAIVGDRIYFAGSSGEIVALSAKTGEMLWSDTIVQGNRRFAISGISDISASPVVADGVVYVVSVAGHMVALRAKSGERIWDRSIGSAHTPVVSGNTVFVLDLDDRVIALNRKTGKIRWSNQLPSIRKKKKRSAWAGPVLAGGSLWFSSSEGQLAGMSPSNGQMTVTRDIKDPIFIAPIAVGGKLIGLSGSGRLIAFR</sequence>
<evidence type="ECO:0000259" key="1">
    <source>
        <dbReference type="Pfam" id="PF13360"/>
    </source>
</evidence>
<dbReference type="Pfam" id="PF13360">
    <property type="entry name" value="PQQ_2"/>
    <property type="match status" value="1"/>
</dbReference>
<dbReference type="PANTHER" id="PTHR34512:SF30">
    <property type="entry name" value="OUTER MEMBRANE PROTEIN ASSEMBLY FACTOR BAMB"/>
    <property type="match status" value="1"/>
</dbReference>
<evidence type="ECO:0000313" key="2">
    <source>
        <dbReference type="EMBL" id="SNZ08147.1"/>
    </source>
</evidence>
<accession>A0A285NGP0</accession>
<reference evidence="2 3" key="1">
    <citation type="submission" date="2017-09" db="EMBL/GenBank/DDBJ databases">
        <authorList>
            <person name="Ehlers B."/>
            <person name="Leendertz F.H."/>
        </authorList>
    </citation>
    <scope>NUCLEOTIDE SEQUENCE [LARGE SCALE GENOMIC DNA]</scope>
    <source>
        <strain evidence="2 3">DSM 18289</strain>
    </source>
</reference>
<dbReference type="Proteomes" id="UP000219439">
    <property type="component" value="Unassembled WGS sequence"/>
</dbReference>
<keyword evidence="3" id="KW-1185">Reference proteome</keyword>
<dbReference type="AlphaFoldDB" id="A0A285NGP0"/>
<feature type="domain" description="Pyrrolo-quinoline quinone repeat" evidence="1">
    <location>
        <begin position="141"/>
        <end position="378"/>
    </location>
</feature>
<evidence type="ECO:0000313" key="3">
    <source>
        <dbReference type="Proteomes" id="UP000219439"/>
    </source>
</evidence>
<dbReference type="SUPFAM" id="SSF50998">
    <property type="entry name" value="Quinoprotein alcohol dehydrogenase-like"/>
    <property type="match status" value="1"/>
</dbReference>
<proteinExistence type="predicted"/>
<organism evidence="2 3">
    <name type="scientific">Cohaesibacter gelatinilyticus</name>
    <dbReference type="NCBI Taxonomy" id="372072"/>
    <lineage>
        <taxon>Bacteria</taxon>
        <taxon>Pseudomonadati</taxon>
        <taxon>Pseudomonadota</taxon>
        <taxon>Alphaproteobacteria</taxon>
        <taxon>Hyphomicrobiales</taxon>
        <taxon>Cohaesibacteraceae</taxon>
    </lineage>
</organism>
<dbReference type="InterPro" id="IPR002372">
    <property type="entry name" value="PQQ_rpt_dom"/>
</dbReference>